<organism evidence="1 2">
    <name type="scientific">Burkholderia cenocepacia</name>
    <dbReference type="NCBI Taxonomy" id="95486"/>
    <lineage>
        <taxon>Bacteria</taxon>
        <taxon>Pseudomonadati</taxon>
        <taxon>Pseudomonadota</taxon>
        <taxon>Betaproteobacteria</taxon>
        <taxon>Burkholderiales</taxon>
        <taxon>Burkholderiaceae</taxon>
        <taxon>Burkholderia</taxon>
        <taxon>Burkholderia cepacia complex</taxon>
    </lineage>
</organism>
<dbReference type="EMBL" id="CP021067">
    <property type="protein sequence ID" value="AWG28228.1"/>
    <property type="molecule type" value="Genomic_DNA"/>
</dbReference>
<dbReference type="Proteomes" id="UP000244809">
    <property type="component" value="Chromosome 1"/>
</dbReference>
<dbReference type="RefSeq" id="WP_034174753.1">
    <property type="nucleotide sequence ID" value="NZ_CAJPCW010000004.1"/>
</dbReference>
<dbReference type="AlphaFoldDB" id="A0AAD0IZH8"/>
<evidence type="ECO:0000313" key="2">
    <source>
        <dbReference type="Proteomes" id="UP000244809"/>
    </source>
</evidence>
<accession>A0AAD0IZH8</accession>
<protein>
    <submittedName>
        <fullName evidence="1">Uncharacterized protein</fullName>
    </submittedName>
</protein>
<evidence type="ECO:0000313" key="1">
    <source>
        <dbReference type="EMBL" id="AWG28228.1"/>
    </source>
</evidence>
<reference evidence="1 2" key="1">
    <citation type="submission" date="2017-04" db="EMBL/GenBank/DDBJ databases">
        <title>Complete genome sequence of Burkholderia cenocepacia PC184 Midwest clone.</title>
        <authorList>
            <person name="Mulks M.H."/>
            <person name="Cooper V.S."/>
        </authorList>
    </citation>
    <scope>NUCLEOTIDE SEQUENCE [LARGE SCALE GENOMIC DNA]</scope>
    <source>
        <strain evidence="1 2">PC184 Mulks</strain>
    </source>
</reference>
<proteinExistence type="predicted"/>
<name>A0AAD0IZH8_9BURK</name>
<gene>
    <name evidence="1" type="ORF">B9Z07_04760</name>
</gene>
<sequence>MDSVPLDPFAVYRMDNVEVPRLVTQTTNNGEVTRCYLSDFDALIEILHLFEEPQKRILLDG</sequence>